<dbReference type="GO" id="GO:0035556">
    <property type="term" value="P:intracellular signal transduction"/>
    <property type="evidence" value="ECO:0007669"/>
    <property type="project" value="InterPro"/>
</dbReference>
<keyword evidence="2" id="KW-1133">Transmembrane helix</keyword>
<dbReference type="PATRIC" id="fig|380.5.peg.4562"/>
<evidence type="ECO:0000256" key="2">
    <source>
        <dbReference type="SAM" id="Phobius"/>
    </source>
</evidence>
<keyword evidence="2" id="KW-0812">Transmembrane</keyword>
<dbReference type="Pfam" id="PF00581">
    <property type="entry name" value="Rhodanese"/>
    <property type="match status" value="1"/>
</dbReference>
<dbReference type="Gene3D" id="3.40.250.10">
    <property type="entry name" value="Rhodanese-like domain"/>
    <property type="match status" value="1"/>
</dbReference>
<organism evidence="5 6">
    <name type="scientific">Sinorhizobium fredii (strain HH103)</name>
    <dbReference type="NCBI Taxonomy" id="1117943"/>
    <lineage>
        <taxon>Bacteria</taxon>
        <taxon>Pseudomonadati</taxon>
        <taxon>Pseudomonadota</taxon>
        <taxon>Alphaproteobacteria</taxon>
        <taxon>Hyphomicrobiales</taxon>
        <taxon>Rhizobiaceae</taxon>
        <taxon>Sinorhizobium/Ensifer group</taxon>
        <taxon>Sinorhizobium</taxon>
    </lineage>
</organism>
<evidence type="ECO:0000256" key="1">
    <source>
        <dbReference type="PROSITE-ProRule" id="PRU00339"/>
    </source>
</evidence>
<dbReference type="PROSITE" id="PS50206">
    <property type="entry name" value="RHODANESE_3"/>
    <property type="match status" value="1"/>
</dbReference>
<dbReference type="SUPFAM" id="SSF52821">
    <property type="entry name" value="Rhodanese/Cell cycle control phosphatase"/>
    <property type="match status" value="1"/>
</dbReference>
<dbReference type="HOGENOM" id="CLU_019981_0_0_5"/>
<evidence type="ECO:0000259" key="3">
    <source>
        <dbReference type="PROSITE" id="PS50125"/>
    </source>
</evidence>
<accession>G9AEJ5</accession>
<geneLocation type="plasmid" evidence="5 6">
    <name>pSfHH103e</name>
</geneLocation>
<dbReference type="Proteomes" id="UP000007735">
    <property type="component" value="Plasmid pSfHH103e"/>
</dbReference>
<dbReference type="CDD" id="cd07302">
    <property type="entry name" value="CHD"/>
    <property type="match status" value="1"/>
</dbReference>
<dbReference type="Pfam" id="PF13174">
    <property type="entry name" value="TPR_6"/>
    <property type="match status" value="1"/>
</dbReference>
<dbReference type="InterPro" id="IPR001763">
    <property type="entry name" value="Rhodanese-like_dom"/>
</dbReference>
<dbReference type="Gene3D" id="1.25.40.10">
    <property type="entry name" value="Tetratricopeptide repeat domain"/>
    <property type="match status" value="1"/>
</dbReference>
<dbReference type="SUPFAM" id="SSF48452">
    <property type="entry name" value="TPR-like"/>
    <property type="match status" value="1"/>
</dbReference>
<feature type="domain" description="Rhodanese" evidence="4">
    <location>
        <begin position="673"/>
        <end position="766"/>
    </location>
</feature>
<dbReference type="Pfam" id="PF00211">
    <property type="entry name" value="Guanylate_cyc"/>
    <property type="match status" value="1"/>
</dbReference>
<dbReference type="SMART" id="SM00028">
    <property type="entry name" value="TPR"/>
    <property type="match status" value="3"/>
</dbReference>
<evidence type="ECO:0000259" key="4">
    <source>
        <dbReference type="PROSITE" id="PS50206"/>
    </source>
</evidence>
<feature type="repeat" description="TPR" evidence="1">
    <location>
        <begin position="458"/>
        <end position="491"/>
    </location>
</feature>
<sequence length="775" mass="85403">MEAVRAERRLVAILAVGIVGYSRLIEADEAQTLAAIKAWRSEIFDPFMEDYHGRIVKLMGDGAIVEFGSVVDAVACAVASQSKIAARQVDVPSQRRLFLRMGINLGDVVVDGDDLLGDGVNVAARLEQMCEPGGLFVSGTAFDHLQGKFELPLEFIGEQHVKNIQRPVRVYRVKFEGETRHRQLNVRSFRSWLIPAAALVLLLLIAVPAVWLTQSRESADAASIERMAFPLPQTPSIAVLPFDNLSSDAGQSYFADGMTDDLITELSKLSGIFVIARNSTFTYKGKPTKVQQVAEDLGVHYILQGSVRREGNHVRVNAQLIDAIDGHHLWAERYDGEMSGVFGLQDRVIEQIVSTLSVKLTSAEQSVAAVPETTNPQAYDTLLRGWDHLRRDSEAETTTARAYFQKAIVLDPNYSRAYASLAAANWRTSVLSSDFSRRENASKNLPRNLAKAMEKPTPLAYAISAQLLAQQGRYDEAFAAIDRAMKLAPNDPDNHVSMARVLNATGHAAEAEQQTRLAMRLDPHPSRATLRMLAVSFFSQGKYDKAVDTFERVIDKKSDLLADYATLISSYGHLGRTDGVQALIDQYNKLAMSSLGDPLTVQESAYDWYGNAFSYHRPYITRLQEGLRKAGLPEGAGTDLALDDYVKLMTLTKGELSVDRTIKVDVMEAKALLARGVAFVDVRAPLNYDNGHLPKAINLSLITGLSKESLAKVAGKEDEVAFYSHGKNGPYAAYASAKAIGWGYTHIYYFAGGFLEWDDEGYPLVIEVKRSLGQK</sequence>
<dbReference type="PROSITE" id="PS50125">
    <property type="entry name" value="GUANYLATE_CYCLASE_2"/>
    <property type="match status" value="1"/>
</dbReference>
<dbReference type="InterPro" id="IPR001054">
    <property type="entry name" value="A/G_cyclase"/>
</dbReference>
<dbReference type="AlphaFoldDB" id="G9AEJ5"/>
<dbReference type="CDD" id="cd00158">
    <property type="entry name" value="RHOD"/>
    <property type="match status" value="1"/>
</dbReference>
<dbReference type="InterPro" id="IPR050697">
    <property type="entry name" value="Adenylyl/Guanylyl_Cyclase_3/4"/>
</dbReference>
<name>G9AEJ5_SINF1</name>
<dbReference type="InterPro" id="IPR011990">
    <property type="entry name" value="TPR-like_helical_dom_sf"/>
</dbReference>
<dbReference type="SUPFAM" id="SSF55073">
    <property type="entry name" value="Nucleotide cyclase"/>
    <property type="match status" value="1"/>
</dbReference>
<proteinExistence type="predicted"/>
<keyword evidence="2" id="KW-0472">Membrane</keyword>
<dbReference type="PANTHER" id="PTHR43081">
    <property type="entry name" value="ADENYLATE CYCLASE, TERMINAL-DIFFERENTIATION SPECIFIC-RELATED"/>
    <property type="match status" value="1"/>
</dbReference>
<dbReference type="GO" id="GO:0006171">
    <property type="term" value="P:cAMP biosynthetic process"/>
    <property type="evidence" value="ECO:0007669"/>
    <property type="project" value="TreeGrafter"/>
</dbReference>
<protein>
    <submittedName>
        <fullName evidence="5">Adenylate cyclase</fullName>
        <ecNumber evidence="5">4.6.1.1</ecNumber>
    </submittedName>
</protein>
<dbReference type="PROSITE" id="PS50005">
    <property type="entry name" value="TPR"/>
    <property type="match status" value="2"/>
</dbReference>
<dbReference type="RefSeq" id="WP_014331137.1">
    <property type="nucleotide sequence ID" value="NC_016815.1"/>
</dbReference>
<evidence type="ECO:0000313" key="6">
    <source>
        <dbReference type="Proteomes" id="UP000007735"/>
    </source>
</evidence>
<gene>
    <name evidence="5" type="ordered locus">SFHH103_05011</name>
</gene>
<feature type="domain" description="Guanylate cyclase" evidence="3">
    <location>
        <begin position="12"/>
        <end position="127"/>
    </location>
</feature>
<dbReference type="SMART" id="SM00044">
    <property type="entry name" value="CYCc"/>
    <property type="match status" value="1"/>
</dbReference>
<keyword evidence="5" id="KW-0614">Plasmid</keyword>
<dbReference type="EMBL" id="HE616899">
    <property type="protein sequence ID" value="CCE99477.1"/>
    <property type="molecule type" value="Genomic_DNA"/>
</dbReference>
<dbReference type="Pfam" id="PF14559">
    <property type="entry name" value="TPR_19"/>
    <property type="match status" value="1"/>
</dbReference>
<dbReference type="KEGG" id="sfh:SFHH103_05011"/>
<reference evidence="5 6" key="1">
    <citation type="journal article" date="2012" name="J. Bacteriol.">
        <title>Genome sequence of the soybean symbiont Sinorhizobium fredii HH103.</title>
        <authorList>
            <person name="Weidner S."/>
            <person name="Becker A."/>
            <person name="Bonilla I."/>
            <person name="Jaenicke S."/>
            <person name="Lloret J."/>
            <person name="Margaret I."/>
            <person name="Puhler A."/>
            <person name="Ruiz-Sainz J.E."/>
            <person name="Schneiker-Bekel S."/>
            <person name="Szczepanowski R."/>
            <person name="Vinardell J.M."/>
            <person name="Zehner S."/>
            <person name="Gottfert M."/>
        </authorList>
    </citation>
    <scope>NUCLEOTIDE SEQUENCE [LARGE SCALE GENOMIC DNA]</scope>
    <source>
        <strain evidence="5 6">HH103</strain>
        <plasmid evidence="6">pSfHH103e</plasmid>
    </source>
</reference>
<dbReference type="GO" id="GO:0004016">
    <property type="term" value="F:adenylate cyclase activity"/>
    <property type="evidence" value="ECO:0007669"/>
    <property type="project" value="UniProtKB-EC"/>
</dbReference>
<dbReference type="InterPro" id="IPR029787">
    <property type="entry name" value="Nucleotide_cyclase"/>
</dbReference>
<feature type="transmembrane region" description="Helical" evidence="2">
    <location>
        <begin position="192"/>
        <end position="212"/>
    </location>
</feature>
<dbReference type="Gene3D" id="3.30.70.1230">
    <property type="entry name" value="Nucleotide cyclase"/>
    <property type="match status" value="1"/>
</dbReference>
<dbReference type="PANTHER" id="PTHR43081:SF19">
    <property type="entry name" value="PH-SENSITIVE ADENYLATE CYCLASE RV1264"/>
    <property type="match status" value="1"/>
</dbReference>
<feature type="repeat" description="TPR" evidence="1">
    <location>
        <begin position="527"/>
        <end position="560"/>
    </location>
</feature>
<dbReference type="SMART" id="SM00450">
    <property type="entry name" value="RHOD"/>
    <property type="match status" value="1"/>
</dbReference>
<keyword evidence="1" id="KW-0802">TPR repeat</keyword>
<dbReference type="EC" id="4.6.1.1" evidence="5"/>
<dbReference type="Gene3D" id="3.40.50.10070">
    <property type="entry name" value="TolB, N-terminal domain"/>
    <property type="match status" value="1"/>
</dbReference>
<keyword evidence="5" id="KW-0456">Lyase</keyword>
<dbReference type="InterPro" id="IPR019734">
    <property type="entry name" value="TPR_rpt"/>
</dbReference>
<dbReference type="InterPro" id="IPR036873">
    <property type="entry name" value="Rhodanese-like_dom_sf"/>
</dbReference>
<evidence type="ECO:0000313" key="5">
    <source>
        <dbReference type="EMBL" id="CCE99477.1"/>
    </source>
</evidence>